<feature type="compositionally biased region" description="Polar residues" evidence="1">
    <location>
        <begin position="577"/>
        <end position="587"/>
    </location>
</feature>
<dbReference type="AlphaFoldDB" id="A0A0A9ZDI8"/>
<name>A0A0A9ZDI8_LYGHE</name>
<organism evidence="2">
    <name type="scientific">Lygus hesperus</name>
    <name type="common">Western plant bug</name>
    <dbReference type="NCBI Taxonomy" id="30085"/>
    <lineage>
        <taxon>Eukaryota</taxon>
        <taxon>Metazoa</taxon>
        <taxon>Ecdysozoa</taxon>
        <taxon>Arthropoda</taxon>
        <taxon>Hexapoda</taxon>
        <taxon>Insecta</taxon>
        <taxon>Pterygota</taxon>
        <taxon>Neoptera</taxon>
        <taxon>Paraneoptera</taxon>
        <taxon>Hemiptera</taxon>
        <taxon>Heteroptera</taxon>
        <taxon>Panheteroptera</taxon>
        <taxon>Cimicomorpha</taxon>
        <taxon>Miridae</taxon>
        <taxon>Mirini</taxon>
        <taxon>Lygus</taxon>
    </lineage>
</organism>
<reference evidence="2" key="2">
    <citation type="submission" date="2014-07" db="EMBL/GenBank/DDBJ databases">
        <authorList>
            <person name="Hull J."/>
        </authorList>
    </citation>
    <scope>NUCLEOTIDE SEQUENCE</scope>
</reference>
<feature type="compositionally biased region" description="Polar residues" evidence="1">
    <location>
        <begin position="529"/>
        <end position="541"/>
    </location>
</feature>
<feature type="compositionally biased region" description="Basic and acidic residues" evidence="1">
    <location>
        <begin position="1"/>
        <end position="18"/>
    </location>
</feature>
<evidence type="ECO:0000256" key="1">
    <source>
        <dbReference type="SAM" id="MobiDB-lite"/>
    </source>
</evidence>
<feature type="region of interest" description="Disordered" evidence="1">
    <location>
        <begin position="485"/>
        <end position="613"/>
    </location>
</feature>
<feature type="compositionally biased region" description="Acidic residues" evidence="1">
    <location>
        <begin position="515"/>
        <end position="528"/>
    </location>
</feature>
<dbReference type="EMBL" id="GBHO01001643">
    <property type="protein sequence ID" value="JAG41961.1"/>
    <property type="molecule type" value="Transcribed_RNA"/>
</dbReference>
<feature type="compositionally biased region" description="Polar residues" evidence="1">
    <location>
        <begin position="552"/>
        <end position="564"/>
    </location>
</feature>
<feature type="non-terminal residue" evidence="2">
    <location>
        <position position="613"/>
    </location>
</feature>
<gene>
    <name evidence="2" type="primary">Zan_5</name>
    <name evidence="2" type="ORF">CM83_36390</name>
</gene>
<feature type="non-terminal residue" evidence="2">
    <location>
        <position position="1"/>
    </location>
</feature>
<proteinExistence type="predicted"/>
<feature type="region of interest" description="Disordered" evidence="1">
    <location>
        <begin position="1"/>
        <end position="30"/>
    </location>
</feature>
<reference evidence="2" key="1">
    <citation type="journal article" date="2014" name="PLoS ONE">
        <title>Transcriptome-Based Identification of ABC Transporters in the Western Tarnished Plant Bug Lygus hesperus.</title>
        <authorList>
            <person name="Hull J.J."/>
            <person name="Chaney K."/>
            <person name="Geib S.M."/>
            <person name="Fabrick J.A."/>
            <person name="Brent C.S."/>
            <person name="Walsh D."/>
            <person name="Lavine L.C."/>
        </authorList>
    </citation>
    <scope>NUCLEOTIDE SEQUENCE</scope>
</reference>
<feature type="compositionally biased region" description="Basic and acidic residues" evidence="1">
    <location>
        <begin position="485"/>
        <end position="496"/>
    </location>
</feature>
<feature type="compositionally biased region" description="Basic and acidic residues" evidence="1">
    <location>
        <begin position="200"/>
        <end position="212"/>
    </location>
</feature>
<accession>A0A0A9ZDI8</accession>
<feature type="compositionally biased region" description="Polar residues" evidence="1">
    <location>
        <begin position="595"/>
        <end position="613"/>
    </location>
</feature>
<feature type="region of interest" description="Disordered" evidence="1">
    <location>
        <begin position="186"/>
        <end position="222"/>
    </location>
</feature>
<evidence type="ECO:0000313" key="2">
    <source>
        <dbReference type="EMBL" id="JAG41961.1"/>
    </source>
</evidence>
<sequence>KKEAQPEAKSAGEIEKPKKTLKKSHTPTTISVQVETTPELKTEYPIQAIQKDTEPLESHTITVTTTEIYRDGGTLRVKRDMVIRKILDGQELTETKEEIPDGTEITYELSVIAPILHKIVPLFEDTKFEKAEVKESVVEQIANNKKTTSTKETIKKLVDGQIISTVRETKQVEQLRPIQVALNPMEIKEDDDQPKHVKKSEKEQQVSSEIEHLQSSVTTAEPISHDLETHKVTEVITKIVEDDGKKKVSQKRITKTIENDKIFTEIIDEIPQGTEITEIRDIPEKLPVLQRLKPVLEKNKFESVEVVEVITQKSRGNQKITSAKTIVKQVVDGKEQITESESIDTTSTPSQDTVQIQKISLQTPIKKKPPIASSEEETSLVVTETKTRITRDGEENKIERTKVIKKIFDGKEVTEVHTELPEGTTISEDIPFAKLTLLKLKPVIDDKKFESAEVVEVVIERVLGEEKVTSTEETVNKIVDGREHTSLKKTEKREPLSVECTYEEDTTEPKVTEVPDLDDDTISTDESFDTSPQTQKSPQTKHTMKRGKLSPTVETLETSPQDTAPSKKRTRPRDGSDNIQPDSPTKPNDTKDTSCKSTQPENTTKTGETPTIE</sequence>
<protein>
    <submittedName>
        <fullName evidence="2">Zonadhesin</fullName>
    </submittedName>
</protein>